<proteinExistence type="predicted"/>
<reference evidence="1 2" key="1">
    <citation type="journal article" date="2019" name="Environ. Microbiol.">
        <title>Species interactions and distinct microbial communities in high Arctic permafrost affected cryosols are associated with the CH4 and CO2 gas fluxes.</title>
        <authorList>
            <person name="Altshuler I."/>
            <person name="Hamel J."/>
            <person name="Turney S."/>
            <person name="Magnuson E."/>
            <person name="Levesque R."/>
            <person name="Greer C."/>
            <person name="Whyte L.G."/>
        </authorList>
    </citation>
    <scope>NUCLEOTIDE SEQUENCE [LARGE SCALE GENOMIC DNA]</scope>
    <source>
        <strain evidence="1 2">OWC5</strain>
    </source>
</reference>
<evidence type="ECO:0000313" key="2">
    <source>
        <dbReference type="Proteomes" id="UP000320914"/>
    </source>
</evidence>
<accession>A0A502HZG0</accession>
<dbReference type="Proteomes" id="UP000320914">
    <property type="component" value="Unassembled WGS sequence"/>
</dbReference>
<protein>
    <submittedName>
        <fullName evidence="1">Uncharacterized protein</fullName>
    </submittedName>
</protein>
<sequence length="81" mass="8599">MVADEQLHSRNVSWFSTGFRVLAFSVRQTGQGANYSGALSKMLLPGASPVQVLGDLVLIEVTMPTDDRVKGGGYGLESLNG</sequence>
<name>A0A502HZG0_9PSED</name>
<evidence type="ECO:0000313" key="1">
    <source>
        <dbReference type="EMBL" id="TPG78598.1"/>
    </source>
</evidence>
<dbReference type="AlphaFoldDB" id="A0A502HZG0"/>
<gene>
    <name evidence="1" type="ORF">EAH74_24840</name>
</gene>
<dbReference type="EMBL" id="RCZA01000012">
    <property type="protein sequence ID" value="TPG78598.1"/>
    <property type="molecule type" value="Genomic_DNA"/>
</dbReference>
<comment type="caution">
    <text evidence="1">The sequence shown here is derived from an EMBL/GenBank/DDBJ whole genome shotgun (WGS) entry which is preliminary data.</text>
</comment>
<organism evidence="1 2">
    <name type="scientific">Pseudomonas mandelii</name>
    <dbReference type="NCBI Taxonomy" id="75612"/>
    <lineage>
        <taxon>Bacteria</taxon>
        <taxon>Pseudomonadati</taxon>
        <taxon>Pseudomonadota</taxon>
        <taxon>Gammaproteobacteria</taxon>
        <taxon>Pseudomonadales</taxon>
        <taxon>Pseudomonadaceae</taxon>
        <taxon>Pseudomonas</taxon>
    </lineage>
</organism>